<accession>A0A345P656</accession>
<evidence type="ECO:0000256" key="3">
    <source>
        <dbReference type="ARBA" id="ARBA00022676"/>
    </source>
</evidence>
<evidence type="ECO:0000259" key="10">
    <source>
        <dbReference type="Pfam" id="PF04095"/>
    </source>
</evidence>
<dbReference type="InterPro" id="IPR016471">
    <property type="entry name" value="Nicotinamide_PRibTrfase"/>
</dbReference>
<keyword evidence="12" id="KW-0436">Ligase</keyword>
<name>A0A345P656_9GAMM</name>
<gene>
    <name evidence="12" type="ORF">HYN46_07910</name>
</gene>
<dbReference type="RefSeq" id="WP_114898875.1">
    <property type="nucleotide sequence ID" value="NZ_CP031222.1"/>
</dbReference>
<evidence type="ECO:0000256" key="5">
    <source>
        <dbReference type="ARBA" id="ARBA00035007"/>
    </source>
</evidence>
<comment type="similarity">
    <text evidence="1">Belongs to the NAPRTase family.</text>
</comment>
<evidence type="ECO:0000313" key="12">
    <source>
        <dbReference type="EMBL" id="AXI02765.1"/>
    </source>
</evidence>
<dbReference type="PANTHER" id="PTHR43816:SF1">
    <property type="entry name" value="NICOTINAMIDE PHOSPHORIBOSYLTRANSFERASE"/>
    <property type="match status" value="1"/>
</dbReference>
<sequence length="476" mass="52667">MASANKIGQLTNRLSNMLLNSDSYKYSHWLQYPPDTRFISSYIEPRGGLFSEVVFFGLQAFLIEYLSHPITSTDVEEAALLLNAHGVPFHRDGWQYIVDQHHGFLPIAIEALAEGTVLPAKNAVLQIVNTDPKCYWLTSFLETALLRAIWYPSTVASQSYACRQIIHRAMEKTCESLSGLPFKLHDFGARGVSSLESAALGGLGHLVNFMGTDTVSSLIAATRWYGMTTPEQIAGFSIPAAEHSTITSWGREGEVDAYRNMLRQFGGPGKILAVVSDSYDLWNAIDNLWGGELREEVKQQGGVLVIRPDSGDPVKIVRESLERLAVRFGYRINEKGYKVLPDYVRIIQGDGINAVSLQTILDAIIVAGFSVDNLAFGMGGGLLQQVDRDTLGWAMKASAADVGGIWRDVYKDPITSQAKRSKRGRLAVIETEHGIETIRLDELVGRKNLLQPIFENGKLLHEVTLTEIRKRAGWGD</sequence>
<dbReference type="PIRSF" id="PIRSF005943">
    <property type="entry name" value="NMPRT"/>
    <property type="match status" value="1"/>
</dbReference>
<dbReference type="EC" id="2.4.2.12" evidence="6"/>
<dbReference type="AlphaFoldDB" id="A0A345P656"/>
<dbReference type="GO" id="GO:0009435">
    <property type="term" value="P:NAD+ biosynthetic process"/>
    <property type="evidence" value="ECO:0007669"/>
    <property type="project" value="InterPro"/>
</dbReference>
<dbReference type="KEGG" id="mbah:HYN46_07910"/>
<dbReference type="GO" id="GO:0047280">
    <property type="term" value="F:nicotinamide phosphoribosyltransferase activity"/>
    <property type="evidence" value="ECO:0007669"/>
    <property type="project" value="UniProtKB-EC"/>
</dbReference>
<feature type="domain" description="Nicotinamide phosphoribosyltransferase N-terminal" evidence="11">
    <location>
        <begin position="16"/>
        <end position="109"/>
    </location>
</feature>
<keyword evidence="3 12" id="KW-0328">Glycosyltransferase</keyword>
<dbReference type="GO" id="GO:0016874">
    <property type="term" value="F:ligase activity"/>
    <property type="evidence" value="ECO:0007669"/>
    <property type="project" value="UniProtKB-KW"/>
</dbReference>
<feature type="binding site" evidence="9">
    <location>
        <position position="213"/>
    </location>
    <ligand>
        <name>beta-nicotinamide D-ribonucleotide</name>
        <dbReference type="ChEBI" id="CHEBI:14649"/>
    </ligand>
</feature>
<dbReference type="InterPro" id="IPR013785">
    <property type="entry name" value="Aldolase_TIM"/>
</dbReference>
<evidence type="ECO:0000256" key="9">
    <source>
        <dbReference type="PIRSR" id="PIRSR005943-1"/>
    </source>
</evidence>
<dbReference type="InterPro" id="IPR036068">
    <property type="entry name" value="Nicotinate_pribotase-like_C"/>
</dbReference>
<dbReference type="NCBIfam" id="NF006629">
    <property type="entry name" value="PRK09198.1"/>
    <property type="match status" value="1"/>
</dbReference>
<organism evidence="12 13">
    <name type="scientific">Aquirhabdus parva</name>
    <dbReference type="NCBI Taxonomy" id="2283318"/>
    <lineage>
        <taxon>Bacteria</taxon>
        <taxon>Pseudomonadati</taxon>
        <taxon>Pseudomonadota</taxon>
        <taxon>Gammaproteobacteria</taxon>
        <taxon>Moraxellales</taxon>
        <taxon>Moraxellaceae</taxon>
        <taxon>Aquirhabdus</taxon>
    </lineage>
</organism>
<evidence type="ECO:0000256" key="8">
    <source>
        <dbReference type="ARBA" id="ARBA00047835"/>
    </source>
</evidence>
<dbReference type="EMBL" id="CP031222">
    <property type="protein sequence ID" value="AXI02765.1"/>
    <property type="molecule type" value="Genomic_DNA"/>
</dbReference>
<evidence type="ECO:0000259" key="11">
    <source>
        <dbReference type="Pfam" id="PF18127"/>
    </source>
</evidence>
<feature type="binding site" evidence="9">
    <location>
        <begin position="349"/>
        <end position="350"/>
    </location>
    <ligand>
        <name>beta-nicotinamide D-ribonucleotide</name>
        <dbReference type="ChEBI" id="CHEBI:14649"/>
    </ligand>
</feature>
<dbReference type="InterPro" id="IPR041529">
    <property type="entry name" value="DUF5598"/>
</dbReference>
<reference evidence="12 13" key="1">
    <citation type="submission" date="2018-07" db="EMBL/GenBank/DDBJ databases">
        <title>Genome sequencing of Moraxellaceae gen. HYN0046.</title>
        <authorList>
            <person name="Kim M."/>
            <person name="Yi H."/>
        </authorList>
    </citation>
    <scope>NUCLEOTIDE SEQUENCE [LARGE SCALE GENOMIC DNA]</scope>
    <source>
        <strain evidence="12 13">HYN0046</strain>
    </source>
</reference>
<dbReference type="PANTHER" id="PTHR43816">
    <property type="entry name" value="NICOTINAMIDE PHOSPHORIBOSYLTRANSFERASE"/>
    <property type="match status" value="1"/>
</dbReference>
<dbReference type="Proteomes" id="UP000253940">
    <property type="component" value="Chromosome"/>
</dbReference>
<feature type="binding site" evidence="9">
    <location>
        <position position="307"/>
    </location>
    <ligand>
        <name>diphosphate</name>
        <dbReference type="ChEBI" id="CHEBI:33019"/>
    </ligand>
</feature>
<dbReference type="InterPro" id="IPR041525">
    <property type="entry name" value="N/Namide_PRibTrfase"/>
</dbReference>
<evidence type="ECO:0000256" key="1">
    <source>
        <dbReference type="ARBA" id="ARBA00010897"/>
    </source>
</evidence>
<dbReference type="CDD" id="cd01569">
    <property type="entry name" value="PBEF_like"/>
    <property type="match status" value="1"/>
</dbReference>
<dbReference type="OrthoDB" id="394882at2"/>
<protein>
    <recommendedName>
        <fullName evidence="7">Nicotinamide phosphoribosyltransferase</fullName>
        <ecNumber evidence="6">2.4.2.12</ecNumber>
    </recommendedName>
</protein>
<dbReference type="SUPFAM" id="SSF51690">
    <property type="entry name" value="Nicotinate/Quinolinate PRTase C-terminal domain-like"/>
    <property type="match status" value="1"/>
</dbReference>
<comment type="pathway">
    <text evidence="5">Cofactor biosynthesis; NAD(+) biosynthesis; nicotinamide D-ribonucleotide from 5-phospho-alpha-D-ribose 1-diphosphate and nicotinamide: step 1/1.</text>
</comment>
<evidence type="ECO:0000256" key="2">
    <source>
        <dbReference type="ARBA" id="ARBA00022642"/>
    </source>
</evidence>
<evidence type="ECO:0000256" key="6">
    <source>
        <dbReference type="ARBA" id="ARBA00035024"/>
    </source>
</evidence>
<dbReference type="Pfam" id="PF18127">
    <property type="entry name" value="NAMPT_N"/>
    <property type="match status" value="1"/>
</dbReference>
<keyword evidence="4 12" id="KW-0808">Transferase</keyword>
<feature type="binding site" evidence="9">
    <location>
        <position position="380"/>
    </location>
    <ligand>
        <name>beta-nicotinamide D-ribonucleotide</name>
        <dbReference type="ChEBI" id="CHEBI:14649"/>
    </ligand>
</feature>
<feature type="domain" description="Nicotinate/nicotinamide phosphoribosyltransferase" evidence="10">
    <location>
        <begin position="182"/>
        <end position="426"/>
    </location>
</feature>
<feature type="binding site" evidence="9">
    <location>
        <position position="190"/>
    </location>
    <ligand>
        <name>diphosphate</name>
        <dbReference type="ChEBI" id="CHEBI:33019"/>
    </ligand>
</feature>
<keyword evidence="2" id="KW-0662">Pyridine nucleotide biosynthesis</keyword>
<evidence type="ECO:0000256" key="7">
    <source>
        <dbReference type="ARBA" id="ARBA00035036"/>
    </source>
</evidence>
<feature type="binding site" evidence="9">
    <location>
        <position position="243"/>
    </location>
    <ligand>
        <name>diphosphate</name>
        <dbReference type="ChEBI" id="CHEBI:33019"/>
    </ligand>
</feature>
<feature type="binding site" evidence="9">
    <location>
        <position position="388"/>
    </location>
    <ligand>
        <name>beta-nicotinamide D-ribonucleotide</name>
        <dbReference type="ChEBI" id="CHEBI:14649"/>
    </ligand>
</feature>
<dbReference type="Gene3D" id="3.20.20.70">
    <property type="entry name" value="Aldolase class I"/>
    <property type="match status" value="1"/>
</dbReference>
<comment type="catalytic activity">
    <reaction evidence="8">
        <text>beta-nicotinamide D-ribonucleotide + diphosphate = 5-phospho-alpha-D-ribose 1-diphosphate + nicotinamide + H(+)</text>
        <dbReference type="Rhea" id="RHEA:16149"/>
        <dbReference type="ChEBI" id="CHEBI:14649"/>
        <dbReference type="ChEBI" id="CHEBI:15378"/>
        <dbReference type="ChEBI" id="CHEBI:17154"/>
        <dbReference type="ChEBI" id="CHEBI:33019"/>
        <dbReference type="ChEBI" id="CHEBI:58017"/>
        <dbReference type="EC" id="2.4.2.12"/>
    </reaction>
    <physiologicalReaction direction="right-to-left" evidence="8">
        <dbReference type="Rhea" id="RHEA:16151"/>
    </physiologicalReaction>
</comment>
<keyword evidence="13" id="KW-1185">Reference proteome</keyword>
<proteinExistence type="inferred from homology"/>
<feature type="binding site" evidence="9">
    <location>
        <begin position="307"/>
        <end position="309"/>
    </location>
    <ligand>
        <name>beta-nicotinamide D-ribonucleotide</name>
        <dbReference type="ChEBI" id="CHEBI:14649"/>
    </ligand>
</feature>
<dbReference type="Pfam" id="PF04095">
    <property type="entry name" value="NAPRTase"/>
    <property type="match status" value="1"/>
</dbReference>
<evidence type="ECO:0000256" key="4">
    <source>
        <dbReference type="ARBA" id="ARBA00022679"/>
    </source>
</evidence>
<evidence type="ECO:0000313" key="13">
    <source>
        <dbReference type="Proteomes" id="UP000253940"/>
    </source>
</evidence>